<reference evidence="5 6" key="1">
    <citation type="submission" date="2019-02" db="EMBL/GenBank/DDBJ databases">
        <title>Deep-cultivation of Planctomycetes and their phenomic and genomic characterization uncovers novel biology.</title>
        <authorList>
            <person name="Wiegand S."/>
            <person name="Jogler M."/>
            <person name="Boedeker C."/>
            <person name="Pinto D."/>
            <person name="Vollmers J."/>
            <person name="Rivas-Marin E."/>
            <person name="Kohn T."/>
            <person name="Peeters S.H."/>
            <person name="Heuer A."/>
            <person name="Rast P."/>
            <person name="Oberbeckmann S."/>
            <person name="Bunk B."/>
            <person name="Jeske O."/>
            <person name="Meyerdierks A."/>
            <person name="Storesund J.E."/>
            <person name="Kallscheuer N."/>
            <person name="Luecker S."/>
            <person name="Lage O.M."/>
            <person name="Pohl T."/>
            <person name="Merkel B.J."/>
            <person name="Hornburger P."/>
            <person name="Mueller R.-W."/>
            <person name="Bruemmer F."/>
            <person name="Labrenz M."/>
            <person name="Spormann A.M."/>
            <person name="Op den Camp H."/>
            <person name="Overmann J."/>
            <person name="Amann R."/>
            <person name="Jetten M.S.M."/>
            <person name="Mascher T."/>
            <person name="Medema M.H."/>
            <person name="Devos D.P."/>
            <person name="Kaster A.-K."/>
            <person name="Ovreas L."/>
            <person name="Rohde M."/>
            <person name="Galperin M.Y."/>
            <person name="Jogler C."/>
        </authorList>
    </citation>
    <scope>NUCLEOTIDE SEQUENCE [LARGE SCALE GENOMIC DNA]</scope>
    <source>
        <strain evidence="5 6">TBK1r</strain>
    </source>
</reference>
<dbReference type="Gene3D" id="2.60.120.10">
    <property type="entry name" value="Jelly Rolls"/>
    <property type="match status" value="2"/>
</dbReference>
<dbReference type="PANTHER" id="PTHR43594:SF1">
    <property type="entry name" value="QUERCETIN 2,3-DIOXYGENASE PA2418-RELATED"/>
    <property type="match status" value="1"/>
</dbReference>
<dbReference type="CDD" id="cd02909">
    <property type="entry name" value="cupin_pirin_N"/>
    <property type="match status" value="1"/>
</dbReference>
<dbReference type="GO" id="GO:0008127">
    <property type="term" value="F:quercetin 2,3-dioxygenase activity"/>
    <property type="evidence" value="ECO:0007669"/>
    <property type="project" value="UniProtKB-EC"/>
</dbReference>
<proteinExistence type="inferred from homology"/>
<dbReference type="InterPro" id="IPR014710">
    <property type="entry name" value="RmlC-like_jellyroll"/>
</dbReference>
<dbReference type="EMBL" id="CP036432">
    <property type="protein sequence ID" value="QDV83672.1"/>
    <property type="molecule type" value="Genomic_DNA"/>
</dbReference>
<sequence length="287" mass="31439">MTMKKIKRIVRDIPQHWVGDGFPVRSLFSYGGDNEYDPFLLLDYAGPHEFSPSDRKRGVDVHPHKGFETVTILYRGELAHRDSSGGSGHLGPGDVQWMTAGNGIVHEEYHSEAFTRNGGTLEMVQLWVNLRSTDKSTPPKYQDLRDDQFPRVEIGDGAGTARVIAGRFGETDGPASTFSPINVWDLQLKAGKHATLNVPAGHTTILTAQSGSLSVNETPMKAVELALFEREGDSITIESETDSRVLVLTGQPLGEPVVGQGPFVMNSREEIHDAIRDYQAGKMGQLG</sequence>
<keyword evidence="5" id="KW-0560">Oxidoreductase</keyword>
<protein>
    <submittedName>
        <fullName evidence="5">Quercetin 2,3-dioxygenase</fullName>
        <ecNumber evidence="5">1.13.11.24</ecNumber>
    </submittedName>
</protein>
<evidence type="ECO:0000259" key="4">
    <source>
        <dbReference type="Pfam" id="PF05726"/>
    </source>
</evidence>
<dbReference type="InterPro" id="IPR012093">
    <property type="entry name" value="Pirin"/>
</dbReference>
<evidence type="ECO:0000256" key="1">
    <source>
        <dbReference type="ARBA" id="ARBA00008416"/>
    </source>
</evidence>
<feature type="domain" description="Pirin C-terminal" evidence="4">
    <location>
        <begin position="183"/>
        <end position="284"/>
    </location>
</feature>
<dbReference type="SUPFAM" id="SSF51182">
    <property type="entry name" value="RmlC-like cupins"/>
    <property type="match status" value="1"/>
</dbReference>
<dbReference type="Pfam" id="PF05726">
    <property type="entry name" value="Pirin_C"/>
    <property type="match status" value="1"/>
</dbReference>
<dbReference type="EC" id="1.13.11.24" evidence="5"/>
<keyword evidence="6" id="KW-1185">Reference proteome</keyword>
<feature type="domain" description="Pirin N-terminal" evidence="3">
    <location>
        <begin position="31"/>
        <end position="128"/>
    </location>
</feature>
<gene>
    <name evidence="5" type="primary">yhhW</name>
    <name evidence="5" type="ORF">TBK1r_26140</name>
</gene>
<dbReference type="Pfam" id="PF02678">
    <property type="entry name" value="Pirin"/>
    <property type="match status" value="1"/>
</dbReference>
<dbReference type="PIRSF" id="PIRSF006232">
    <property type="entry name" value="Pirin"/>
    <property type="match status" value="1"/>
</dbReference>
<evidence type="ECO:0000313" key="5">
    <source>
        <dbReference type="EMBL" id="QDV83672.1"/>
    </source>
</evidence>
<dbReference type="Proteomes" id="UP000318081">
    <property type="component" value="Chromosome"/>
</dbReference>
<name>A0ABX5XPT9_9BACT</name>
<evidence type="ECO:0000259" key="3">
    <source>
        <dbReference type="Pfam" id="PF02678"/>
    </source>
</evidence>
<evidence type="ECO:0000313" key="6">
    <source>
        <dbReference type="Proteomes" id="UP000318081"/>
    </source>
</evidence>
<comment type="similarity">
    <text evidence="1 2">Belongs to the pirin family.</text>
</comment>
<dbReference type="InterPro" id="IPR003829">
    <property type="entry name" value="Pirin_N_dom"/>
</dbReference>
<dbReference type="InterPro" id="IPR053186">
    <property type="entry name" value="QDO-related"/>
</dbReference>
<organism evidence="5 6">
    <name type="scientific">Stieleria magnilauensis</name>
    <dbReference type="NCBI Taxonomy" id="2527963"/>
    <lineage>
        <taxon>Bacteria</taxon>
        <taxon>Pseudomonadati</taxon>
        <taxon>Planctomycetota</taxon>
        <taxon>Planctomycetia</taxon>
        <taxon>Pirellulales</taxon>
        <taxon>Pirellulaceae</taxon>
        <taxon>Stieleria</taxon>
    </lineage>
</organism>
<dbReference type="PANTHER" id="PTHR43594">
    <property type="entry name" value="QUERCETIN 2,3-DIOXYGENASE"/>
    <property type="match status" value="1"/>
</dbReference>
<accession>A0ABX5XPT9</accession>
<evidence type="ECO:0000256" key="2">
    <source>
        <dbReference type="RuleBase" id="RU003457"/>
    </source>
</evidence>
<dbReference type="CDD" id="cd02247">
    <property type="entry name" value="cupin_pirin_C"/>
    <property type="match status" value="1"/>
</dbReference>
<dbReference type="InterPro" id="IPR008778">
    <property type="entry name" value="Pirin_C_dom"/>
</dbReference>
<dbReference type="InterPro" id="IPR011051">
    <property type="entry name" value="RmlC_Cupin_sf"/>
</dbReference>